<evidence type="ECO:0000313" key="11">
    <source>
        <dbReference type="Proteomes" id="UP000003671"/>
    </source>
</evidence>
<feature type="binding site" evidence="8">
    <location>
        <begin position="59"/>
        <end position="61"/>
    </location>
    <ligand>
        <name>GTP</name>
        <dbReference type="ChEBI" id="CHEBI:37565"/>
    </ligand>
</feature>
<protein>
    <recommendedName>
        <fullName evidence="8 9">Adenylosuccinate synthetase</fullName>
        <shortName evidence="8">AMPSase</shortName>
        <shortName evidence="8">AdSS</shortName>
        <ecNumber evidence="8 9">6.3.4.4</ecNumber>
    </recommendedName>
    <alternativeName>
        <fullName evidence="8">IMP--aspartate ligase</fullName>
    </alternativeName>
</protein>
<evidence type="ECO:0000256" key="1">
    <source>
        <dbReference type="ARBA" id="ARBA00011738"/>
    </source>
</evidence>
<dbReference type="GO" id="GO:0005525">
    <property type="term" value="F:GTP binding"/>
    <property type="evidence" value="ECO:0007669"/>
    <property type="project" value="UniProtKB-UniRule"/>
</dbReference>
<feature type="binding site" description="in other chain" evidence="8">
    <location>
        <begin position="57"/>
        <end position="60"/>
    </location>
    <ligand>
        <name>IMP</name>
        <dbReference type="ChEBI" id="CHEBI:58053"/>
        <note>ligand shared between dimeric partners</note>
    </ligand>
</feature>
<gene>
    <name evidence="8 10" type="primary">purA</name>
    <name evidence="10" type="ORF">MITSMUL_05481</name>
</gene>
<feature type="active site" description="Proton acceptor" evidence="8">
    <location>
        <position position="32"/>
    </location>
</feature>
<feature type="binding site" description="in other chain" evidence="8">
    <location>
        <position position="242"/>
    </location>
    <ligand>
        <name>IMP</name>
        <dbReference type="ChEBI" id="CHEBI:58053"/>
        <note>ligand shared between dimeric partners</note>
    </ligand>
</feature>
<dbReference type="HOGENOM" id="CLU_029848_0_0_9"/>
<keyword evidence="8" id="KW-0963">Cytoplasm</keyword>
<dbReference type="PANTHER" id="PTHR11846:SF0">
    <property type="entry name" value="ADENYLOSUCCINATE SYNTHETASE"/>
    <property type="match status" value="1"/>
</dbReference>
<comment type="cofactor">
    <cofactor evidence="8">
        <name>Mg(2+)</name>
        <dbReference type="ChEBI" id="CHEBI:18420"/>
    </cofactor>
    <text evidence="8">Binds 1 Mg(2+) ion per subunit.</text>
</comment>
<proteinExistence type="inferred from homology"/>
<dbReference type="SMART" id="SM00788">
    <property type="entry name" value="Adenylsucc_synt"/>
    <property type="match status" value="1"/>
</dbReference>
<feature type="binding site" description="in other chain" evidence="8">
    <location>
        <position position="147"/>
    </location>
    <ligand>
        <name>IMP</name>
        <dbReference type="ChEBI" id="CHEBI:58053"/>
        <note>ligand shared between dimeric partners</note>
    </ligand>
</feature>
<dbReference type="AlphaFoldDB" id="C9KQG4"/>
<feature type="binding site" description="in other chain" evidence="8">
    <location>
        <position position="257"/>
    </location>
    <ligand>
        <name>IMP</name>
        <dbReference type="ChEBI" id="CHEBI:58053"/>
        <note>ligand shared between dimeric partners</note>
    </ligand>
</feature>
<dbReference type="InterPro" id="IPR042110">
    <property type="entry name" value="Adenylosuccinate_synth_dom2"/>
</dbReference>
<evidence type="ECO:0000256" key="6">
    <source>
        <dbReference type="ARBA" id="ARBA00022842"/>
    </source>
</evidence>
<dbReference type="SUPFAM" id="SSF52540">
    <property type="entry name" value="P-loop containing nucleoside triphosphate hydrolases"/>
    <property type="match status" value="1"/>
</dbReference>
<dbReference type="PANTHER" id="PTHR11846">
    <property type="entry name" value="ADENYLOSUCCINATE SYNTHETASE"/>
    <property type="match status" value="1"/>
</dbReference>
<dbReference type="Gene3D" id="3.90.170.10">
    <property type="entry name" value="Adenylosuccinate Synthetase, subunit A, domain 3"/>
    <property type="match status" value="1"/>
</dbReference>
<evidence type="ECO:0000256" key="5">
    <source>
        <dbReference type="ARBA" id="ARBA00022755"/>
    </source>
</evidence>
<dbReference type="InterPro" id="IPR042109">
    <property type="entry name" value="Adenylosuccinate_synth_dom1"/>
</dbReference>
<dbReference type="GO" id="GO:0004019">
    <property type="term" value="F:adenylosuccinate synthase activity"/>
    <property type="evidence" value="ECO:0007669"/>
    <property type="project" value="UniProtKB-UniRule"/>
</dbReference>
<reference evidence="10" key="1">
    <citation type="submission" date="2009-09" db="EMBL/GenBank/DDBJ databases">
        <authorList>
            <person name="Weinstock G."/>
            <person name="Sodergren E."/>
            <person name="Clifton S."/>
            <person name="Fulton L."/>
            <person name="Fulton B."/>
            <person name="Courtney L."/>
            <person name="Fronick C."/>
            <person name="Harrison M."/>
            <person name="Strong C."/>
            <person name="Farmer C."/>
            <person name="Delahaunty K."/>
            <person name="Markovic C."/>
            <person name="Hall O."/>
            <person name="Minx P."/>
            <person name="Tomlinson C."/>
            <person name="Mitreva M."/>
            <person name="Nelson J."/>
            <person name="Hou S."/>
            <person name="Wollam A."/>
            <person name="Pepin K.H."/>
            <person name="Johnson M."/>
            <person name="Bhonagiri V."/>
            <person name="Nash W.E."/>
            <person name="Warren W."/>
            <person name="Chinwalla A."/>
            <person name="Mardis E.R."/>
            <person name="Wilson R.K."/>
        </authorList>
    </citation>
    <scope>NUCLEOTIDE SEQUENCE [LARGE SCALE GENOMIC DNA]</scope>
    <source>
        <strain evidence="10">DSM 20544</strain>
    </source>
</reference>
<keyword evidence="2 8" id="KW-0436">Ligase</keyword>
<dbReference type="GO" id="GO:0044208">
    <property type="term" value="P:'de novo' AMP biosynthetic process"/>
    <property type="evidence" value="ECO:0007669"/>
    <property type="project" value="UniProtKB-UniRule"/>
</dbReference>
<feature type="binding site" evidence="8">
    <location>
        <begin position="317"/>
        <end position="323"/>
    </location>
    <ligand>
        <name>substrate</name>
    </ligand>
</feature>
<dbReference type="GO" id="GO:0046040">
    <property type="term" value="P:IMP metabolic process"/>
    <property type="evidence" value="ECO:0007669"/>
    <property type="project" value="TreeGrafter"/>
</dbReference>
<dbReference type="EC" id="6.3.4.4" evidence="8 9"/>
<evidence type="ECO:0000256" key="2">
    <source>
        <dbReference type="ARBA" id="ARBA00022598"/>
    </source>
</evidence>
<dbReference type="NCBIfam" id="NF002223">
    <property type="entry name" value="PRK01117.1"/>
    <property type="match status" value="1"/>
</dbReference>
<evidence type="ECO:0000256" key="7">
    <source>
        <dbReference type="ARBA" id="ARBA00023134"/>
    </source>
</evidence>
<comment type="pathway">
    <text evidence="8 9">Purine metabolism; AMP biosynthesis via de novo pathway; AMP from IMP: step 1/2.</text>
</comment>
<feature type="binding site" evidence="8">
    <location>
        <begin position="431"/>
        <end position="433"/>
    </location>
    <ligand>
        <name>GTP</name>
        <dbReference type="ChEBI" id="CHEBI:37565"/>
    </ligand>
</feature>
<feature type="binding site" description="in other chain" evidence="8">
    <location>
        <position position="321"/>
    </location>
    <ligand>
        <name>IMP</name>
        <dbReference type="ChEBI" id="CHEBI:58053"/>
        <note>ligand shared between dimeric partners</note>
    </ligand>
</feature>
<dbReference type="InterPro" id="IPR027417">
    <property type="entry name" value="P-loop_NTPase"/>
</dbReference>
<dbReference type="Gene3D" id="3.40.440.10">
    <property type="entry name" value="Adenylosuccinate Synthetase, subunit A, domain 1"/>
    <property type="match status" value="1"/>
</dbReference>
<dbReference type="STRING" id="500635.MITSMUL_05481"/>
<feature type="binding site" evidence="8">
    <location>
        <begin position="349"/>
        <end position="351"/>
    </location>
    <ligand>
        <name>GTP</name>
        <dbReference type="ChEBI" id="CHEBI:37565"/>
    </ligand>
</feature>
<comment type="subcellular location">
    <subcellularLocation>
        <location evidence="8">Cytoplasm</location>
    </subcellularLocation>
</comment>
<dbReference type="Proteomes" id="UP000003671">
    <property type="component" value="Unassembled WGS sequence"/>
</dbReference>
<evidence type="ECO:0000256" key="9">
    <source>
        <dbReference type="RuleBase" id="RU000520"/>
    </source>
</evidence>
<dbReference type="GO" id="GO:0000287">
    <property type="term" value="F:magnesium ion binding"/>
    <property type="evidence" value="ECO:0007669"/>
    <property type="project" value="UniProtKB-UniRule"/>
</dbReference>
<feature type="active site" description="Proton donor" evidence="8">
    <location>
        <position position="60"/>
    </location>
</feature>
<comment type="function">
    <text evidence="8">Plays an important role in the de novo pathway of purine nucleotide biosynthesis. Catalyzes the first committed step in the biosynthesis of AMP from IMP.</text>
</comment>
<dbReference type="GO" id="GO:0005737">
    <property type="term" value="C:cytoplasm"/>
    <property type="evidence" value="ECO:0007669"/>
    <property type="project" value="UniProtKB-SubCell"/>
</dbReference>
<evidence type="ECO:0000256" key="4">
    <source>
        <dbReference type="ARBA" id="ARBA00022741"/>
    </source>
</evidence>
<comment type="catalytic activity">
    <reaction evidence="8 9">
        <text>IMP + L-aspartate + GTP = N(6)-(1,2-dicarboxyethyl)-AMP + GDP + phosphate + 2 H(+)</text>
        <dbReference type="Rhea" id="RHEA:15753"/>
        <dbReference type="ChEBI" id="CHEBI:15378"/>
        <dbReference type="ChEBI" id="CHEBI:29991"/>
        <dbReference type="ChEBI" id="CHEBI:37565"/>
        <dbReference type="ChEBI" id="CHEBI:43474"/>
        <dbReference type="ChEBI" id="CHEBI:57567"/>
        <dbReference type="ChEBI" id="CHEBI:58053"/>
        <dbReference type="ChEBI" id="CHEBI:58189"/>
        <dbReference type="EC" id="6.3.4.4"/>
    </reaction>
</comment>
<dbReference type="FunFam" id="3.90.170.10:FF:000001">
    <property type="entry name" value="Adenylosuccinate synthetase"/>
    <property type="match status" value="1"/>
</dbReference>
<sequence>MFVEHRSRWSNMHHKGETIMSTVVVTGTQWGDEGKGKIVDYLAQQAETVVRFQGGSNAGHTVVVDGVDYKLRLMPSGILFKGSHCVIGNGVAFNPKVMLQEMDSLAERGIDLSGIRISNRAQLVLPYHCLMDQLADDARGKGKVGTTHNGIGPCYVDRDNRIGIRVCDFIDKEEFAKRLKENLAIKNRELKLLYDHEPLDYEEILEEYNGYADRLRPYVCDTIALLDEEIKAGRKILFEGAQATMLDIDYGTYPYVTASHPISGGVAIGAGVAPQKIDKVVGIVKAYCTRVGEGPFPTEQLNETGDKLREVGHEYGVVTGRPRRTGWLDACVVRYAGILSGIDYMAVTRLDILDSFDEIKMCVAYKYKGETLNEIPASLKVLAEVEPVYETFPGWKCDISKIRKYEDLPENAKKYLTRMAEVTGIGLGIVSVGPNRDETIVIAKDIF</sequence>
<keyword evidence="7 8" id="KW-0342">GTP-binding</keyword>
<evidence type="ECO:0000256" key="3">
    <source>
        <dbReference type="ARBA" id="ARBA00022723"/>
    </source>
</evidence>
<dbReference type="Gene3D" id="1.10.300.10">
    <property type="entry name" value="Adenylosuccinate Synthetase, subunit A, domain 2"/>
    <property type="match status" value="1"/>
</dbReference>
<feature type="binding site" evidence="8">
    <location>
        <position position="161"/>
    </location>
    <ligand>
        <name>IMP</name>
        <dbReference type="ChEBI" id="CHEBI:58053"/>
        <note>ligand shared between dimeric partners</note>
    </ligand>
</feature>
<name>C9KQG4_9FIRM</name>
<comment type="caution">
    <text evidence="10">The sequence shown here is derived from an EMBL/GenBank/DDBJ whole genome shotgun (WGS) entry which is preliminary data.</text>
</comment>
<dbReference type="InterPro" id="IPR001114">
    <property type="entry name" value="Adenylosuccinate_synthetase"/>
</dbReference>
<feature type="binding site" evidence="8">
    <location>
        <begin position="31"/>
        <end position="37"/>
    </location>
    <ligand>
        <name>GTP</name>
        <dbReference type="ChEBI" id="CHEBI:37565"/>
    </ligand>
</feature>
<organism evidence="10 11">
    <name type="scientific">Mitsuokella multacida DSM 20544</name>
    <dbReference type="NCBI Taxonomy" id="500635"/>
    <lineage>
        <taxon>Bacteria</taxon>
        <taxon>Bacillati</taxon>
        <taxon>Bacillota</taxon>
        <taxon>Negativicutes</taxon>
        <taxon>Selenomonadales</taxon>
        <taxon>Selenomonadaceae</taxon>
        <taxon>Mitsuokella</taxon>
    </lineage>
</organism>
<accession>C9KQG4</accession>
<dbReference type="InterPro" id="IPR018220">
    <property type="entry name" value="Adenylosuccin_syn_GTP-bd"/>
</dbReference>
<dbReference type="PROSITE" id="PS01266">
    <property type="entry name" value="ADENYLOSUCCIN_SYN_1"/>
    <property type="match status" value="1"/>
</dbReference>
<feature type="binding site" evidence="8">
    <location>
        <position position="32"/>
    </location>
    <ligand>
        <name>Mg(2+)</name>
        <dbReference type="ChEBI" id="CHEBI:18420"/>
    </ligand>
</feature>
<keyword evidence="11" id="KW-1185">Reference proteome</keyword>
<dbReference type="InterPro" id="IPR042111">
    <property type="entry name" value="Adenylosuccinate_synth_dom3"/>
</dbReference>
<dbReference type="PATRIC" id="fig|500635.8.peg.2087"/>
<dbReference type="NCBIfam" id="TIGR00184">
    <property type="entry name" value="purA"/>
    <property type="match status" value="1"/>
</dbReference>
<feature type="binding site" description="in other chain" evidence="8">
    <location>
        <begin position="32"/>
        <end position="35"/>
    </location>
    <ligand>
        <name>IMP</name>
        <dbReference type="ChEBI" id="CHEBI:58053"/>
        <note>ligand shared between dimeric partners</note>
    </ligand>
</feature>
<comment type="similarity">
    <text evidence="8 9">Belongs to the adenylosuccinate synthetase family.</text>
</comment>
<keyword evidence="4 8" id="KW-0547">Nucleotide-binding</keyword>
<dbReference type="EMBL" id="ABWK02000023">
    <property type="protein sequence ID" value="EEX67955.1"/>
    <property type="molecule type" value="Genomic_DNA"/>
</dbReference>
<dbReference type="HAMAP" id="MF_00011">
    <property type="entry name" value="Adenylosucc_synth"/>
    <property type="match status" value="1"/>
</dbReference>
<dbReference type="eggNOG" id="COG0104">
    <property type="taxonomic scope" value="Bacteria"/>
</dbReference>
<keyword evidence="6 8" id="KW-0460">Magnesium</keyword>
<comment type="subunit">
    <text evidence="1 8">Homodimer.</text>
</comment>
<dbReference type="CDD" id="cd03108">
    <property type="entry name" value="AdSS"/>
    <property type="match status" value="1"/>
</dbReference>
<dbReference type="UniPathway" id="UPA00075">
    <property type="reaction ID" value="UER00335"/>
</dbReference>
<dbReference type="FunFam" id="1.10.300.10:FF:000001">
    <property type="entry name" value="Adenylosuccinate synthetase"/>
    <property type="match status" value="1"/>
</dbReference>
<dbReference type="Pfam" id="PF00709">
    <property type="entry name" value="Adenylsucc_synt"/>
    <property type="match status" value="1"/>
</dbReference>
<keyword evidence="5 8" id="KW-0658">Purine biosynthesis</keyword>
<feature type="binding site" evidence="8">
    <location>
        <position position="59"/>
    </location>
    <ligand>
        <name>Mg(2+)</name>
        <dbReference type="ChEBI" id="CHEBI:18420"/>
    </ligand>
</feature>
<keyword evidence="3 8" id="KW-0479">Metal-binding</keyword>
<evidence type="ECO:0000313" key="10">
    <source>
        <dbReference type="EMBL" id="EEX67955.1"/>
    </source>
</evidence>
<evidence type="ECO:0000256" key="8">
    <source>
        <dbReference type="HAMAP-Rule" id="MF_00011"/>
    </source>
</evidence>
<feature type="binding site" evidence="8">
    <location>
        <position position="323"/>
    </location>
    <ligand>
        <name>GTP</name>
        <dbReference type="ChEBI" id="CHEBI:37565"/>
    </ligand>
</feature>